<comment type="caution">
    <text evidence="2">The sequence shown here is derived from an EMBL/GenBank/DDBJ whole genome shotgun (WGS) entry which is preliminary data.</text>
</comment>
<protein>
    <submittedName>
        <fullName evidence="2">Rubredoxin</fullName>
    </submittedName>
</protein>
<dbReference type="InterPro" id="IPR024934">
    <property type="entry name" value="Rubredoxin-like_dom"/>
</dbReference>
<dbReference type="SUPFAM" id="SSF57802">
    <property type="entry name" value="Rubredoxin-like"/>
    <property type="match status" value="1"/>
</dbReference>
<dbReference type="Proteomes" id="UP000178797">
    <property type="component" value="Unassembled WGS sequence"/>
</dbReference>
<proteinExistence type="predicted"/>
<reference evidence="2 3" key="1">
    <citation type="journal article" date="2016" name="Nat. Commun.">
        <title>Thousands of microbial genomes shed light on interconnected biogeochemical processes in an aquifer system.</title>
        <authorList>
            <person name="Anantharaman K."/>
            <person name="Brown C.T."/>
            <person name="Hug L.A."/>
            <person name="Sharon I."/>
            <person name="Castelle C.J."/>
            <person name="Probst A.J."/>
            <person name="Thomas B.C."/>
            <person name="Singh A."/>
            <person name="Wilkins M.J."/>
            <person name="Karaoz U."/>
            <person name="Brodie E.L."/>
            <person name="Williams K.H."/>
            <person name="Hubbard S.S."/>
            <person name="Banfield J.F."/>
        </authorList>
    </citation>
    <scope>NUCLEOTIDE SEQUENCE [LARGE SCALE GENOMIC DNA]</scope>
</reference>
<dbReference type="AlphaFoldDB" id="A0A1F7RXX5"/>
<evidence type="ECO:0000313" key="2">
    <source>
        <dbReference type="EMBL" id="OGL46426.1"/>
    </source>
</evidence>
<accession>A0A1F7RXX5</accession>
<organism evidence="2 3">
    <name type="scientific">Candidatus Schekmanbacteria bacterium RBG_16_38_10</name>
    <dbReference type="NCBI Taxonomy" id="1817879"/>
    <lineage>
        <taxon>Bacteria</taxon>
        <taxon>Candidatus Schekmaniibacteriota</taxon>
    </lineage>
</organism>
<dbReference type="EMBL" id="MGDE01000088">
    <property type="protein sequence ID" value="OGL46426.1"/>
    <property type="molecule type" value="Genomic_DNA"/>
</dbReference>
<sequence>MKKWKCSVCGYIFTGFEPPEKCPRCGAPREKFFEILN</sequence>
<name>A0A1F7RXX5_9BACT</name>
<dbReference type="PROSITE" id="PS50903">
    <property type="entry name" value="RUBREDOXIN_LIKE"/>
    <property type="match status" value="1"/>
</dbReference>
<evidence type="ECO:0000313" key="3">
    <source>
        <dbReference type="Proteomes" id="UP000178797"/>
    </source>
</evidence>
<gene>
    <name evidence="2" type="ORF">A2W05_04555</name>
</gene>
<dbReference type="InterPro" id="IPR048574">
    <property type="entry name" value="RUBY_RBDX"/>
</dbReference>
<dbReference type="Gene3D" id="2.20.28.10">
    <property type="match status" value="1"/>
</dbReference>
<evidence type="ECO:0000259" key="1">
    <source>
        <dbReference type="PROSITE" id="PS50903"/>
    </source>
</evidence>
<dbReference type="GO" id="GO:0005506">
    <property type="term" value="F:iron ion binding"/>
    <property type="evidence" value="ECO:0007669"/>
    <property type="project" value="InterPro"/>
</dbReference>
<dbReference type="Pfam" id="PF21349">
    <property type="entry name" value="RUBY_RBDX"/>
    <property type="match status" value="1"/>
</dbReference>
<feature type="domain" description="Rubredoxin-like" evidence="1">
    <location>
        <begin position="1"/>
        <end position="35"/>
    </location>
</feature>